<reference evidence="2 3" key="1">
    <citation type="submission" date="2024-02" db="EMBL/GenBank/DDBJ databases">
        <title>A draft genome for the cacao thread blight pathogen Marasmius crinis-equi.</title>
        <authorList>
            <person name="Cohen S.P."/>
            <person name="Baruah I.K."/>
            <person name="Amoako-Attah I."/>
            <person name="Bukari Y."/>
            <person name="Meinhardt L.W."/>
            <person name="Bailey B.A."/>
        </authorList>
    </citation>
    <scope>NUCLEOTIDE SEQUENCE [LARGE SCALE GENOMIC DNA]</scope>
    <source>
        <strain evidence="2 3">GH-76</strain>
    </source>
</reference>
<keyword evidence="3" id="KW-1185">Reference proteome</keyword>
<evidence type="ECO:0000256" key="1">
    <source>
        <dbReference type="SAM" id="MobiDB-lite"/>
    </source>
</evidence>
<comment type="caution">
    <text evidence="2">The sequence shown here is derived from an EMBL/GenBank/DDBJ whole genome shotgun (WGS) entry which is preliminary data.</text>
</comment>
<feature type="region of interest" description="Disordered" evidence="1">
    <location>
        <begin position="548"/>
        <end position="594"/>
    </location>
</feature>
<protein>
    <submittedName>
        <fullName evidence="2">Uncharacterized protein</fullName>
    </submittedName>
</protein>
<dbReference type="Proteomes" id="UP001465976">
    <property type="component" value="Unassembled WGS sequence"/>
</dbReference>
<sequence length="1009" mass="114014">MSRHSRLYKLRTPVGPDGGHLFAEEIARATSINGEFILAGAEVYSQLSGGRLPPLPATRDKLDPNENKDVFSVRRTTWFTPHRPYLPLLPRFDILTRTHPAFRSLCHKYGHFPLIKDSAGRYKLDPGLTQDWDILERWLRKMVLRLWDVSGVGSPFVTRSFSLWPYPASHGYIGFVGTKGMAQRVAASARNAFYPLIAACSFFILCCERRSTRDPSFEWKTCLSDQSDATPTRNPHGAGEVHAAWIHELVNSFAGDWEVERIGAVFEARDPNTVPFLQFFGGLKMPIIINWGTVPSIVKSPYGPLSRYFPNTEAHKLFARGPRKDVISILELAESALHCPEPASPETDTCPALARCPRNDVSASSQHSSSSSLTNDVPHIPIDKRSGQKPGEDVHAFLARRKADDEKKVLTDDAIERQRIADRETAAAKFSCPGEKGSIKVWCWFKEYFGDGPQDFFRVRTRVETKEIRDEWFGHNNSMKVFNGRENCWDICSDLGEGPPLDEYDLDSGTEPDMDGATDLSSIDAVSVDQDVVMTDSTAAKRAWETAAASVGNDSFQPSTESELEEGELEEEDGLKRQPHSSTLAHPEKGPSTCHASADVRDALLLSADEVSKHLFMRSVDSESVEILFPFSIVDIAYSRFGFTDYTFDTQETLKNKKISELEPECLRKYTMEALGNGRWLDTCPRLLEERPPAGTMDRLCLLFSRLLVEETRLCPAFDLFFPDSQLCLPGYRRFRVIPRRIGRDEEVMYQLIGGEGFDLLIPDPVGVLQTFRLSWGPTLIDVARQLVRNGIRFYSLVPGPPASAEASTHLRGEPRLGFRDRRYLPDLNDYHAYISARNYFLQTSRGRAALFEGGHVARIAREVVDEGSVVYGPDLSTVFLEGRCFFEDSGIGYWGEFLTDEESDLICGIYYCPTNNTEDWGNPAYLNTHRSWYPRLGAFRSSSLNVGYWSRDCERWYQHRRNECVHGDTEVKDASNWKRGMKLNRSVTKISKANATIAHEFLQKHYPF</sequence>
<gene>
    <name evidence="2" type="ORF">V5O48_001827</name>
</gene>
<name>A0ABR3FXN6_9AGAR</name>
<accession>A0ABR3FXN6</accession>
<feature type="compositionally biased region" description="Acidic residues" evidence="1">
    <location>
        <begin position="562"/>
        <end position="573"/>
    </location>
</feature>
<dbReference type="EMBL" id="JBAHYK010000037">
    <property type="protein sequence ID" value="KAL0580168.1"/>
    <property type="molecule type" value="Genomic_DNA"/>
</dbReference>
<organism evidence="2 3">
    <name type="scientific">Marasmius crinis-equi</name>
    <dbReference type="NCBI Taxonomy" id="585013"/>
    <lineage>
        <taxon>Eukaryota</taxon>
        <taxon>Fungi</taxon>
        <taxon>Dikarya</taxon>
        <taxon>Basidiomycota</taxon>
        <taxon>Agaricomycotina</taxon>
        <taxon>Agaricomycetes</taxon>
        <taxon>Agaricomycetidae</taxon>
        <taxon>Agaricales</taxon>
        <taxon>Marasmiineae</taxon>
        <taxon>Marasmiaceae</taxon>
        <taxon>Marasmius</taxon>
    </lineage>
</organism>
<feature type="region of interest" description="Disordered" evidence="1">
    <location>
        <begin position="361"/>
        <end position="391"/>
    </location>
</feature>
<evidence type="ECO:0000313" key="2">
    <source>
        <dbReference type="EMBL" id="KAL0580168.1"/>
    </source>
</evidence>
<feature type="compositionally biased region" description="Low complexity" evidence="1">
    <location>
        <begin position="362"/>
        <end position="372"/>
    </location>
</feature>
<proteinExistence type="predicted"/>
<evidence type="ECO:0000313" key="3">
    <source>
        <dbReference type="Proteomes" id="UP001465976"/>
    </source>
</evidence>
<feature type="compositionally biased region" description="Basic and acidic residues" evidence="1">
    <location>
        <begin position="381"/>
        <end position="391"/>
    </location>
</feature>